<dbReference type="AlphaFoldDB" id="A0A2I0B633"/>
<dbReference type="EMBL" id="KZ451909">
    <property type="protein sequence ID" value="PKA63221.1"/>
    <property type="molecule type" value="Genomic_DNA"/>
</dbReference>
<organism evidence="3 4">
    <name type="scientific">Apostasia shenzhenica</name>
    <dbReference type="NCBI Taxonomy" id="1088818"/>
    <lineage>
        <taxon>Eukaryota</taxon>
        <taxon>Viridiplantae</taxon>
        <taxon>Streptophyta</taxon>
        <taxon>Embryophyta</taxon>
        <taxon>Tracheophyta</taxon>
        <taxon>Spermatophyta</taxon>
        <taxon>Magnoliopsida</taxon>
        <taxon>Liliopsida</taxon>
        <taxon>Asparagales</taxon>
        <taxon>Orchidaceae</taxon>
        <taxon>Apostasioideae</taxon>
        <taxon>Apostasia</taxon>
    </lineage>
</organism>
<keyword evidence="2" id="KW-0472">Membrane</keyword>
<dbReference type="Proteomes" id="UP000236161">
    <property type="component" value="Unassembled WGS sequence"/>
</dbReference>
<evidence type="ECO:0000313" key="4">
    <source>
        <dbReference type="Proteomes" id="UP000236161"/>
    </source>
</evidence>
<dbReference type="FunFam" id="3.90.550.50:FF:000006">
    <property type="entry name" value="Fringe-related protein-like"/>
    <property type="match status" value="1"/>
</dbReference>
<evidence type="ECO:0000313" key="3">
    <source>
        <dbReference type="EMBL" id="PKA63221.1"/>
    </source>
</evidence>
<sequence length="531" mass="59486">MTVDQAGGNQNNKTLDSVQPSKFSSLCPPTAEISPLLPEFTATQCFRPPNPRWPRRIAGEILRSRFVRVSLFTLLLFTVAVVIYSALTYFPSIPRSPACDLSAAGEDDRPAPTNLSHIVFGIGGSARTWHRRRAYSELWWRPGEMRGHVWLDEAPADGDWPVTCPPWRVSAPGTARYGERAAAARMARIAAESYAMRMEGVRWFVMGDDDTVFFPENLAAVLGKYDHEQMYYIGAPSESVEQNEMHSYAMAFGGGGFAVSHPAAQALAGAMDGCLERYSNFYGSDQRVQACLSDIGIPLTTEPGFHQVDLRGDAYGLLAAHPVAALVSLHHLDYLPPILPFFPSQFDALRSLVSVARADPPRALQQCSCYLPGRSSSALNWSVSVSWGYTAQIYPWLLPPTSLELPLRTFQTWRSFKDGPFIFNTRELASPDRPCERPLRFFLQWVVEGRNRTVTEYKSYQWGDEGRKECRETEFRAAAMVDSVRVLAPKLDPNLWKKAPRRQCCEARRRGAEIVEVRIRHCRAGEAAFLP</sequence>
<name>A0A2I0B633_9ASPA</name>
<feature type="compositionally biased region" description="Polar residues" evidence="1">
    <location>
        <begin position="7"/>
        <end position="21"/>
    </location>
</feature>
<dbReference type="InterPro" id="IPR006740">
    <property type="entry name" value="DUF604"/>
</dbReference>
<reference evidence="3 4" key="1">
    <citation type="journal article" date="2017" name="Nature">
        <title>The Apostasia genome and the evolution of orchids.</title>
        <authorList>
            <person name="Zhang G.Q."/>
            <person name="Liu K.W."/>
            <person name="Li Z."/>
            <person name="Lohaus R."/>
            <person name="Hsiao Y.Y."/>
            <person name="Niu S.C."/>
            <person name="Wang J.Y."/>
            <person name="Lin Y.C."/>
            <person name="Xu Q."/>
            <person name="Chen L.J."/>
            <person name="Yoshida K."/>
            <person name="Fujiwara S."/>
            <person name="Wang Z.W."/>
            <person name="Zhang Y.Q."/>
            <person name="Mitsuda N."/>
            <person name="Wang M."/>
            <person name="Liu G.H."/>
            <person name="Pecoraro L."/>
            <person name="Huang H.X."/>
            <person name="Xiao X.J."/>
            <person name="Lin M."/>
            <person name="Wu X.Y."/>
            <person name="Wu W.L."/>
            <person name="Chen Y.Y."/>
            <person name="Chang S.B."/>
            <person name="Sakamoto S."/>
            <person name="Ohme-Takagi M."/>
            <person name="Yagi M."/>
            <person name="Zeng S.J."/>
            <person name="Shen C.Y."/>
            <person name="Yeh C.M."/>
            <person name="Luo Y.B."/>
            <person name="Tsai W.C."/>
            <person name="Van de Peer Y."/>
            <person name="Liu Z.J."/>
        </authorList>
    </citation>
    <scope>NUCLEOTIDE SEQUENCE [LARGE SCALE GENOMIC DNA]</scope>
    <source>
        <strain evidence="4">cv. Shenzhen</strain>
        <tissue evidence="3">Stem</tissue>
    </source>
</reference>
<protein>
    <submittedName>
        <fullName evidence="3">Uncharacterized protein</fullName>
    </submittedName>
</protein>
<gene>
    <name evidence="3" type="ORF">AXF42_Ash017689</name>
</gene>
<dbReference type="PANTHER" id="PTHR10811">
    <property type="entry name" value="FRINGE-RELATED"/>
    <property type="match status" value="1"/>
</dbReference>
<keyword evidence="2" id="KW-0812">Transmembrane</keyword>
<proteinExistence type="predicted"/>
<dbReference type="Pfam" id="PF04646">
    <property type="entry name" value="DUF604"/>
    <property type="match status" value="1"/>
</dbReference>
<dbReference type="Gene3D" id="3.90.550.50">
    <property type="match status" value="1"/>
</dbReference>
<keyword evidence="4" id="KW-1185">Reference proteome</keyword>
<keyword evidence="2" id="KW-1133">Transmembrane helix</keyword>
<evidence type="ECO:0000256" key="1">
    <source>
        <dbReference type="SAM" id="MobiDB-lite"/>
    </source>
</evidence>
<feature type="transmembrane region" description="Helical" evidence="2">
    <location>
        <begin position="66"/>
        <end position="87"/>
    </location>
</feature>
<feature type="region of interest" description="Disordered" evidence="1">
    <location>
        <begin position="1"/>
        <end position="21"/>
    </location>
</feature>
<evidence type="ECO:0000256" key="2">
    <source>
        <dbReference type="SAM" id="Phobius"/>
    </source>
</evidence>
<dbReference type="STRING" id="1088818.A0A2I0B633"/>
<accession>A0A2I0B633</accession>
<dbReference type="OrthoDB" id="421979at2759"/>